<evidence type="ECO:0000313" key="5">
    <source>
        <dbReference type="EMBL" id="OIR05850.1"/>
    </source>
</evidence>
<protein>
    <submittedName>
        <fullName evidence="5">1-acyl-sn-glycerol-3-phosphate acyltransferase</fullName>
        <ecNumber evidence="5">2.3.1.-</ecNumber>
        <ecNumber evidence="5">2.3.1.51</ecNumber>
    </submittedName>
</protein>
<keyword evidence="3" id="KW-1133">Transmembrane helix</keyword>
<keyword evidence="2 5" id="KW-0012">Acyltransferase</keyword>
<dbReference type="GO" id="GO:0003841">
    <property type="term" value="F:1-acylglycerol-3-phosphate O-acyltransferase activity"/>
    <property type="evidence" value="ECO:0007669"/>
    <property type="project" value="UniProtKB-EC"/>
</dbReference>
<dbReference type="CDD" id="cd07989">
    <property type="entry name" value="LPLAT_AGPAT-like"/>
    <property type="match status" value="1"/>
</dbReference>
<sequence>MTFIRSLVFFLVQLVWTPIYASMFLFMFPLKPHTRYRIATGLAYSTIWLLRVICGIRMEVRGAENIPKQPCIVMCKHQSAWETFSLQTVFPDQVWVLKRELLWLPFFGWGLALTSPIAIDRSKGKQAMRQLLEQGKDRLKHGFCVVIFPEGTRMPYGVRGKYKIGGAMLGQSSGAPVVPVAHNAGKFWGRNSFLKHPGTIVMSIGRPIDPAGLKAEEINRRVEDWIEGEMERLG</sequence>
<reference evidence="5" key="1">
    <citation type="submission" date="2016-10" db="EMBL/GenBank/DDBJ databases">
        <title>Sequence of Gallionella enrichment culture.</title>
        <authorList>
            <person name="Poehlein A."/>
            <person name="Muehling M."/>
            <person name="Daniel R."/>
        </authorList>
    </citation>
    <scope>NUCLEOTIDE SEQUENCE</scope>
</reference>
<feature type="transmembrane region" description="Helical" evidence="3">
    <location>
        <begin position="6"/>
        <end position="26"/>
    </location>
</feature>
<dbReference type="EMBL" id="MLJW01000047">
    <property type="protein sequence ID" value="OIR05850.1"/>
    <property type="molecule type" value="Genomic_DNA"/>
</dbReference>
<gene>
    <name evidence="5" type="primary">plsC_5</name>
    <name evidence="5" type="ORF">GALL_119770</name>
</gene>
<dbReference type="PANTHER" id="PTHR10434">
    <property type="entry name" value="1-ACYL-SN-GLYCEROL-3-PHOSPHATE ACYLTRANSFERASE"/>
    <property type="match status" value="1"/>
</dbReference>
<evidence type="ECO:0000259" key="4">
    <source>
        <dbReference type="SMART" id="SM00563"/>
    </source>
</evidence>
<keyword evidence="3" id="KW-0472">Membrane</keyword>
<dbReference type="AlphaFoldDB" id="A0A1J5SC91"/>
<keyword evidence="3" id="KW-0812">Transmembrane</keyword>
<dbReference type="PANTHER" id="PTHR10434:SF40">
    <property type="entry name" value="1-ACYL-SN-GLYCEROL-3-PHOSPHATE ACYLTRANSFERASE"/>
    <property type="match status" value="1"/>
</dbReference>
<dbReference type="InterPro" id="IPR002123">
    <property type="entry name" value="Plipid/glycerol_acylTrfase"/>
</dbReference>
<dbReference type="EC" id="2.3.1.51" evidence="5"/>
<evidence type="ECO:0000256" key="3">
    <source>
        <dbReference type="SAM" id="Phobius"/>
    </source>
</evidence>
<dbReference type="GO" id="GO:0006654">
    <property type="term" value="P:phosphatidic acid biosynthetic process"/>
    <property type="evidence" value="ECO:0007669"/>
    <property type="project" value="TreeGrafter"/>
</dbReference>
<dbReference type="EC" id="2.3.1.-" evidence="5"/>
<keyword evidence="1 5" id="KW-0808">Transferase</keyword>
<dbReference type="Pfam" id="PF01553">
    <property type="entry name" value="Acyltransferase"/>
    <property type="match status" value="1"/>
</dbReference>
<accession>A0A1J5SC91</accession>
<dbReference type="SUPFAM" id="SSF69593">
    <property type="entry name" value="Glycerol-3-phosphate (1)-acyltransferase"/>
    <property type="match status" value="1"/>
</dbReference>
<evidence type="ECO:0000256" key="1">
    <source>
        <dbReference type="ARBA" id="ARBA00022679"/>
    </source>
</evidence>
<organism evidence="5">
    <name type="scientific">mine drainage metagenome</name>
    <dbReference type="NCBI Taxonomy" id="410659"/>
    <lineage>
        <taxon>unclassified sequences</taxon>
        <taxon>metagenomes</taxon>
        <taxon>ecological metagenomes</taxon>
    </lineage>
</organism>
<comment type="caution">
    <text evidence="5">The sequence shown here is derived from an EMBL/GenBank/DDBJ whole genome shotgun (WGS) entry which is preliminary data.</text>
</comment>
<name>A0A1J5SC91_9ZZZZ</name>
<dbReference type="SMART" id="SM00563">
    <property type="entry name" value="PlsC"/>
    <property type="match status" value="1"/>
</dbReference>
<feature type="domain" description="Phospholipid/glycerol acyltransferase" evidence="4">
    <location>
        <begin position="71"/>
        <end position="185"/>
    </location>
</feature>
<proteinExistence type="predicted"/>
<evidence type="ECO:0000256" key="2">
    <source>
        <dbReference type="ARBA" id="ARBA00023315"/>
    </source>
</evidence>